<dbReference type="RefSeq" id="WP_204697669.1">
    <property type="nucleotide sequence ID" value="NZ_JAFBEC010000006.1"/>
</dbReference>
<dbReference type="Gene3D" id="1.10.10.10">
    <property type="entry name" value="Winged helix-like DNA-binding domain superfamily/Winged helix DNA-binding domain"/>
    <property type="match status" value="1"/>
</dbReference>
<keyword evidence="3 6" id="KW-0238">DNA-binding</keyword>
<dbReference type="Proteomes" id="UP000741863">
    <property type="component" value="Unassembled WGS sequence"/>
</dbReference>
<keyword evidence="4" id="KW-0804">Transcription</keyword>
<sequence>MDMSQLKNFIITAEQGSMTKAADLLMLSQPALSRSITSLETELGVPLFDRRNRKIVLNRFGKTFLTEAKHILQRWDHTRTSISNMVDPESGSVSIAFVHSLGIAYVPKLLKNVKEQEPKFSLSLQEVNANAIIKSLLTNDIDFGFATQFQTFAELEYQQLFKDNLVLVVSIDHAFAKRDEAITIDELIEEPLIQYSPGTELKKLLDAAFADKNKAMNIAYEGLEINSIIGMVKANLGVAFMAESIVDSLSMTGLKKVAVENFKVERPIYFIHKKQGFLSNAATHFKQIVLDFHHLPHR</sequence>
<comment type="caution">
    <text evidence="6">The sequence shown here is derived from an EMBL/GenBank/DDBJ whole genome shotgun (WGS) entry which is preliminary data.</text>
</comment>
<dbReference type="InterPro" id="IPR050950">
    <property type="entry name" value="HTH-type_LysR_regulators"/>
</dbReference>
<evidence type="ECO:0000256" key="1">
    <source>
        <dbReference type="ARBA" id="ARBA00009437"/>
    </source>
</evidence>
<evidence type="ECO:0000256" key="3">
    <source>
        <dbReference type="ARBA" id="ARBA00023125"/>
    </source>
</evidence>
<dbReference type="EMBL" id="JAFBEC010000006">
    <property type="protein sequence ID" value="MBM7633118.1"/>
    <property type="molecule type" value="Genomic_DNA"/>
</dbReference>
<keyword evidence="2" id="KW-0805">Transcription regulation</keyword>
<protein>
    <submittedName>
        <fullName evidence="6">DNA-binding transcriptional LysR family regulator</fullName>
    </submittedName>
</protein>
<dbReference type="InterPro" id="IPR005119">
    <property type="entry name" value="LysR_subst-bd"/>
</dbReference>
<dbReference type="PANTHER" id="PTHR30419">
    <property type="entry name" value="HTH-TYPE TRANSCRIPTIONAL REGULATOR YBHD"/>
    <property type="match status" value="1"/>
</dbReference>
<reference evidence="6 7" key="1">
    <citation type="submission" date="2021-01" db="EMBL/GenBank/DDBJ databases">
        <title>Genomic Encyclopedia of Type Strains, Phase IV (KMG-IV): sequencing the most valuable type-strain genomes for metagenomic binning, comparative biology and taxonomic classification.</title>
        <authorList>
            <person name="Goeker M."/>
        </authorList>
    </citation>
    <scope>NUCLEOTIDE SEQUENCE [LARGE SCALE GENOMIC DNA]</scope>
    <source>
        <strain evidence="6 7">DSM 25540</strain>
    </source>
</reference>
<evidence type="ECO:0000313" key="7">
    <source>
        <dbReference type="Proteomes" id="UP000741863"/>
    </source>
</evidence>
<evidence type="ECO:0000313" key="6">
    <source>
        <dbReference type="EMBL" id="MBM7633118.1"/>
    </source>
</evidence>
<dbReference type="SUPFAM" id="SSF53850">
    <property type="entry name" value="Periplasmic binding protein-like II"/>
    <property type="match status" value="1"/>
</dbReference>
<organism evidence="6 7">
    <name type="scientific">Geomicrobium sediminis</name>
    <dbReference type="NCBI Taxonomy" id="1347788"/>
    <lineage>
        <taxon>Bacteria</taxon>
        <taxon>Bacillati</taxon>
        <taxon>Bacillota</taxon>
        <taxon>Bacilli</taxon>
        <taxon>Bacillales</taxon>
        <taxon>Geomicrobium</taxon>
    </lineage>
</organism>
<gene>
    <name evidence="6" type="ORF">JOD17_002212</name>
</gene>
<feature type="domain" description="HTH lysR-type" evidence="5">
    <location>
        <begin position="1"/>
        <end position="58"/>
    </location>
</feature>
<dbReference type="InterPro" id="IPR036390">
    <property type="entry name" value="WH_DNA-bd_sf"/>
</dbReference>
<dbReference type="InterPro" id="IPR000847">
    <property type="entry name" value="LysR_HTH_N"/>
</dbReference>
<dbReference type="InterPro" id="IPR036388">
    <property type="entry name" value="WH-like_DNA-bd_sf"/>
</dbReference>
<dbReference type="Pfam" id="PF03466">
    <property type="entry name" value="LysR_substrate"/>
    <property type="match status" value="1"/>
</dbReference>
<evidence type="ECO:0000256" key="4">
    <source>
        <dbReference type="ARBA" id="ARBA00023163"/>
    </source>
</evidence>
<accession>A0ABS2PE80</accession>
<dbReference type="SUPFAM" id="SSF46785">
    <property type="entry name" value="Winged helix' DNA-binding domain"/>
    <property type="match status" value="1"/>
</dbReference>
<keyword evidence="7" id="KW-1185">Reference proteome</keyword>
<comment type="similarity">
    <text evidence="1">Belongs to the LysR transcriptional regulatory family.</text>
</comment>
<dbReference type="GO" id="GO:0003677">
    <property type="term" value="F:DNA binding"/>
    <property type="evidence" value="ECO:0007669"/>
    <property type="project" value="UniProtKB-KW"/>
</dbReference>
<name>A0ABS2PE80_9BACL</name>
<dbReference type="PROSITE" id="PS50931">
    <property type="entry name" value="HTH_LYSR"/>
    <property type="match status" value="1"/>
</dbReference>
<dbReference type="Pfam" id="PF00126">
    <property type="entry name" value="HTH_1"/>
    <property type="match status" value="1"/>
</dbReference>
<dbReference type="Gene3D" id="3.40.190.290">
    <property type="match status" value="1"/>
</dbReference>
<evidence type="ECO:0000256" key="2">
    <source>
        <dbReference type="ARBA" id="ARBA00023015"/>
    </source>
</evidence>
<dbReference type="PRINTS" id="PR00039">
    <property type="entry name" value="HTHLYSR"/>
</dbReference>
<evidence type="ECO:0000259" key="5">
    <source>
        <dbReference type="PROSITE" id="PS50931"/>
    </source>
</evidence>
<proteinExistence type="inferred from homology"/>
<dbReference type="PANTHER" id="PTHR30419:SF28">
    <property type="entry name" value="HTH-TYPE TRANSCRIPTIONAL REGULATOR BSDA"/>
    <property type="match status" value="1"/>
</dbReference>